<feature type="transmembrane region" description="Helical" evidence="1">
    <location>
        <begin position="174"/>
        <end position="199"/>
    </location>
</feature>
<feature type="transmembrane region" description="Helical" evidence="1">
    <location>
        <begin position="206"/>
        <end position="224"/>
    </location>
</feature>
<dbReference type="eggNOG" id="COG2339">
    <property type="taxonomic scope" value="Bacteria"/>
</dbReference>
<sequence length="267" mass="27003">MNTPTEVTWRTAGPGLRSPVVLGALAGVASLLVIVVSALDSTAAVVGIAAVETVVCAGLLALVGLLLIPRGVLTRSTAIAALYWGALVAPCLASLLSIAGAGWVIAPFLEETLKLCGVVVVLRWCGRASALRGLAIGFVVGAGFEIYENILYILMPDVPPVPGAEASGALETAAIRLVAGFGLHAMTVSITGAAVGTLIARTGRAVGKLSALALGGAILIHLIWNLGNVGGFLAVFLMIPDYVVLVVAFVIVRKRAIVASVPTGLAA</sequence>
<accession>L7LD84</accession>
<dbReference type="GO" id="GO:0008233">
    <property type="term" value="F:peptidase activity"/>
    <property type="evidence" value="ECO:0007669"/>
    <property type="project" value="InterPro"/>
</dbReference>
<name>L7LD84_9ACTN</name>
<feature type="transmembrane region" description="Helical" evidence="1">
    <location>
        <begin position="230"/>
        <end position="252"/>
    </location>
</feature>
<feature type="transmembrane region" description="Helical" evidence="1">
    <location>
        <begin position="80"/>
        <end position="98"/>
    </location>
</feature>
<evidence type="ECO:0000256" key="1">
    <source>
        <dbReference type="SAM" id="Phobius"/>
    </source>
</evidence>
<dbReference type="PANTHER" id="PTHR36844:SF1">
    <property type="entry name" value="PROTEASE PRSW"/>
    <property type="match status" value="1"/>
</dbReference>
<feature type="transmembrane region" description="Helical" evidence="1">
    <location>
        <begin position="134"/>
        <end position="154"/>
    </location>
</feature>
<dbReference type="Proteomes" id="UP000053405">
    <property type="component" value="Unassembled WGS sequence"/>
</dbReference>
<organism evidence="2 3">
    <name type="scientific">Gordonia hirsuta DSM 44140 = NBRC 16056</name>
    <dbReference type="NCBI Taxonomy" id="1121927"/>
    <lineage>
        <taxon>Bacteria</taxon>
        <taxon>Bacillati</taxon>
        <taxon>Actinomycetota</taxon>
        <taxon>Actinomycetes</taxon>
        <taxon>Mycobacteriales</taxon>
        <taxon>Gordoniaceae</taxon>
        <taxon>Gordonia</taxon>
    </lineage>
</organism>
<dbReference type="AlphaFoldDB" id="L7LD84"/>
<dbReference type="STRING" id="1121927.GOHSU_56_00120"/>
<keyword evidence="1" id="KW-0472">Membrane</keyword>
<proteinExistence type="predicted"/>
<dbReference type="PANTHER" id="PTHR36844">
    <property type="entry name" value="PROTEASE PRSW"/>
    <property type="match status" value="1"/>
</dbReference>
<dbReference type="InterPro" id="IPR026898">
    <property type="entry name" value="PrsW"/>
</dbReference>
<evidence type="ECO:0000313" key="2">
    <source>
        <dbReference type="EMBL" id="GAC58879.1"/>
    </source>
</evidence>
<keyword evidence="1" id="KW-1133">Transmembrane helix</keyword>
<feature type="transmembrane region" description="Helical" evidence="1">
    <location>
        <begin position="20"/>
        <end position="39"/>
    </location>
</feature>
<keyword evidence="1" id="KW-0812">Transmembrane</keyword>
<protein>
    <recommendedName>
        <fullName evidence="4">Protease PrsW</fullName>
    </recommendedName>
</protein>
<keyword evidence="3" id="KW-1185">Reference proteome</keyword>
<dbReference type="Pfam" id="PF13367">
    <property type="entry name" value="PrsW-protease"/>
    <property type="match status" value="1"/>
</dbReference>
<evidence type="ECO:0000313" key="3">
    <source>
        <dbReference type="Proteomes" id="UP000053405"/>
    </source>
</evidence>
<comment type="caution">
    <text evidence="2">The sequence shown here is derived from an EMBL/GenBank/DDBJ whole genome shotgun (WGS) entry which is preliminary data.</text>
</comment>
<feature type="transmembrane region" description="Helical" evidence="1">
    <location>
        <begin position="45"/>
        <end position="68"/>
    </location>
</feature>
<dbReference type="OrthoDB" id="9785431at2"/>
<dbReference type="RefSeq" id="WP_005943750.1">
    <property type="nucleotide sequence ID" value="NZ_ATVK01000067.1"/>
</dbReference>
<dbReference type="EMBL" id="BANT01000056">
    <property type="protein sequence ID" value="GAC58879.1"/>
    <property type="molecule type" value="Genomic_DNA"/>
</dbReference>
<evidence type="ECO:0008006" key="4">
    <source>
        <dbReference type="Google" id="ProtNLM"/>
    </source>
</evidence>
<gene>
    <name evidence="2" type="ORF">GOHSU_56_00120</name>
</gene>
<reference evidence="2 3" key="1">
    <citation type="submission" date="2012-12" db="EMBL/GenBank/DDBJ databases">
        <title>Whole genome shotgun sequence of Gordonia hirsuta NBRC 16056.</title>
        <authorList>
            <person name="Isaki-Nakamura S."/>
            <person name="Hosoyama A."/>
            <person name="Tsuchikane K."/>
            <person name="Katsumata H."/>
            <person name="Baba S."/>
            <person name="Yamazaki S."/>
            <person name="Fujita N."/>
        </authorList>
    </citation>
    <scope>NUCLEOTIDE SEQUENCE [LARGE SCALE GENOMIC DNA]</scope>
    <source>
        <strain evidence="2 3">NBRC 16056</strain>
    </source>
</reference>